<name>A0A9P6JXH8_9FUNG</name>
<feature type="region of interest" description="Disordered" evidence="2">
    <location>
        <begin position="81"/>
        <end position="145"/>
    </location>
</feature>
<comment type="caution">
    <text evidence="3">The sequence shown here is derived from an EMBL/GenBank/DDBJ whole genome shotgun (WGS) entry which is preliminary data.</text>
</comment>
<sequence length="279" mass="32167">MKKDLYREIADLVNARAADQTHEEWQPWVERHVKYNITASEQRYRRARQMWTETGAGDDDKSVLRKRVLKICPLFDKFDRIYSSNPRVNPPPMVQTTTIPGEPTELLDDSEEGDESGEGEGDESGEGDEGDKDEEGDESDEGSEDLMGLEDHRHLQVEGFDMNLLLAGDDDERMAELNRKLEERRQEHEQQTKATFEKKKIEWKLYKKQEMAKLNQALGSQESHGQKPSKAAMLQNPVHQYHPFSFAFHVVVPVLEVRKIVRNNADCIVVDIIIHQLVL</sequence>
<accession>A0A9P6JXH8</accession>
<keyword evidence="4" id="KW-1185">Reference proteome</keyword>
<keyword evidence="1" id="KW-0175">Coiled coil</keyword>
<dbReference type="EMBL" id="JAAAXW010000848">
    <property type="protein sequence ID" value="KAF9536279.1"/>
    <property type="molecule type" value="Genomic_DNA"/>
</dbReference>
<dbReference type="AlphaFoldDB" id="A0A9P6JXH8"/>
<gene>
    <name evidence="3" type="ORF">EC957_011709</name>
</gene>
<evidence type="ECO:0000256" key="1">
    <source>
        <dbReference type="SAM" id="Coils"/>
    </source>
</evidence>
<evidence type="ECO:0000256" key="2">
    <source>
        <dbReference type="SAM" id="MobiDB-lite"/>
    </source>
</evidence>
<protein>
    <submittedName>
        <fullName evidence="3">Uncharacterized protein</fullName>
    </submittedName>
</protein>
<feature type="coiled-coil region" evidence="1">
    <location>
        <begin position="167"/>
        <end position="198"/>
    </location>
</feature>
<evidence type="ECO:0000313" key="3">
    <source>
        <dbReference type="EMBL" id="KAF9536279.1"/>
    </source>
</evidence>
<reference evidence="3" key="1">
    <citation type="journal article" date="2020" name="Fungal Divers.">
        <title>Resolving the Mortierellaceae phylogeny through synthesis of multi-gene phylogenetics and phylogenomics.</title>
        <authorList>
            <person name="Vandepol N."/>
            <person name="Liber J."/>
            <person name="Desiro A."/>
            <person name="Na H."/>
            <person name="Kennedy M."/>
            <person name="Barry K."/>
            <person name="Grigoriev I.V."/>
            <person name="Miller A.N."/>
            <person name="O'Donnell K."/>
            <person name="Stajich J.E."/>
            <person name="Bonito G."/>
        </authorList>
    </citation>
    <scope>NUCLEOTIDE SEQUENCE</scope>
    <source>
        <strain evidence="3">NRRL 2591</strain>
    </source>
</reference>
<evidence type="ECO:0000313" key="4">
    <source>
        <dbReference type="Proteomes" id="UP000723463"/>
    </source>
</evidence>
<dbReference type="Proteomes" id="UP000723463">
    <property type="component" value="Unassembled WGS sequence"/>
</dbReference>
<organism evidence="3 4">
    <name type="scientific">Mortierella hygrophila</name>
    <dbReference type="NCBI Taxonomy" id="979708"/>
    <lineage>
        <taxon>Eukaryota</taxon>
        <taxon>Fungi</taxon>
        <taxon>Fungi incertae sedis</taxon>
        <taxon>Mucoromycota</taxon>
        <taxon>Mortierellomycotina</taxon>
        <taxon>Mortierellomycetes</taxon>
        <taxon>Mortierellales</taxon>
        <taxon>Mortierellaceae</taxon>
        <taxon>Mortierella</taxon>
    </lineage>
</organism>
<proteinExistence type="predicted"/>
<feature type="compositionally biased region" description="Acidic residues" evidence="2">
    <location>
        <begin position="105"/>
        <end position="145"/>
    </location>
</feature>